<dbReference type="GO" id="GO:0005886">
    <property type="term" value="C:plasma membrane"/>
    <property type="evidence" value="ECO:0007669"/>
    <property type="project" value="TreeGrafter"/>
</dbReference>
<evidence type="ECO:0000256" key="21">
    <source>
        <dbReference type="SAM" id="MobiDB-lite"/>
    </source>
</evidence>
<dbReference type="Proteomes" id="UP000887568">
    <property type="component" value="Unplaced"/>
</dbReference>
<keyword evidence="15" id="KW-0675">Receptor</keyword>
<dbReference type="GO" id="GO:0043235">
    <property type="term" value="C:receptor complex"/>
    <property type="evidence" value="ECO:0007669"/>
    <property type="project" value="TreeGrafter"/>
</dbReference>
<dbReference type="InterPro" id="IPR001245">
    <property type="entry name" value="Ser-Thr/Tyr_kinase_cat_dom"/>
</dbReference>
<evidence type="ECO:0000256" key="18">
    <source>
        <dbReference type="ARBA" id="ARBA00051243"/>
    </source>
</evidence>
<dbReference type="GeneID" id="119739188"/>
<dbReference type="CDD" id="cd06366">
    <property type="entry name" value="PBP1_GABAb_receptor"/>
    <property type="match status" value="1"/>
</dbReference>
<dbReference type="GO" id="GO:0004714">
    <property type="term" value="F:transmembrane receptor protein tyrosine kinase activity"/>
    <property type="evidence" value="ECO:0007669"/>
    <property type="project" value="UniProtKB-EC"/>
</dbReference>
<dbReference type="Pfam" id="PF07714">
    <property type="entry name" value="PK_Tyr_Ser-Thr"/>
    <property type="match status" value="1"/>
</dbReference>
<dbReference type="PROSITE" id="PS00109">
    <property type="entry name" value="PROTEIN_KINASE_TYR"/>
    <property type="match status" value="1"/>
</dbReference>
<feature type="binding site" evidence="20">
    <location>
        <position position="961"/>
    </location>
    <ligand>
        <name>ATP</name>
        <dbReference type="ChEBI" id="CHEBI:30616"/>
    </ligand>
</feature>
<evidence type="ECO:0000256" key="9">
    <source>
        <dbReference type="ARBA" id="ARBA00022777"/>
    </source>
</evidence>
<reference evidence="25" key="1">
    <citation type="submission" date="2022-11" db="UniProtKB">
        <authorList>
            <consortium name="EnsemblMetazoa"/>
        </authorList>
    </citation>
    <scope>IDENTIFICATION</scope>
</reference>
<evidence type="ECO:0000256" key="5">
    <source>
        <dbReference type="ARBA" id="ARBA00022692"/>
    </source>
</evidence>
<protein>
    <recommendedName>
        <fullName evidence="2">receptor protein-tyrosine kinase</fullName>
        <ecNumber evidence="2">2.7.10.1</ecNumber>
    </recommendedName>
</protein>
<evidence type="ECO:0000256" key="17">
    <source>
        <dbReference type="ARBA" id="ARBA00023319"/>
    </source>
</evidence>
<evidence type="ECO:0000256" key="2">
    <source>
        <dbReference type="ARBA" id="ARBA00011902"/>
    </source>
</evidence>
<dbReference type="OrthoDB" id="10045779at2759"/>
<keyword evidence="3" id="KW-0597">Phosphoprotein</keyword>
<dbReference type="InterPro" id="IPR011009">
    <property type="entry name" value="Kinase-like_dom_sf"/>
</dbReference>
<keyword evidence="6 23" id="KW-0732">Signal</keyword>
<dbReference type="RefSeq" id="XP_038069950.1">
    <property type="nucleotide sequence ID" value="XM_038214022.1"/>
</dbReference>
<evidence type="ECO:0000256" key="13">
    <source>
        <dbReference type="ARBA" id="ARBA00023137"/>
    </source>
</evidence>
<feature type="region of interest" description="Disordered" evidence="21">
    <location>
        <begin position="1323"/>
        <end position="1345"/>
    </location>
</feature>
<keyword evidence="7" id="KW-0677">Repeat</keyword>
<dbReference type="PROSITE" id="PS00107">
    <property type="entry name" value="PROTEIN_KINASE_ATP"/>
    <property type="match status" value="1"/>
</dbReference>
<evidence type="ECO:0000313" key="25">
    <source>
        <dbReference type="EnsemblMetazoa" id="XP_038069949.1"/>
    </source>
</evidence>
<dbReference type="PRINTS" id="PR01176">
    <property type="entry name" value="GABABRECEPTR"/>
</dbReference>
<dbReference type="InterPro" id="IPR050122">
    <property type="entry name" value="RTK"/>
</dbReference>
<keyword evidence="14" id="KW-1015">Disulfide bond</keyword>
<feature type="signal peptide" evidence="23">
    <location>
        <begin position="1"/>
        <end position="24"/>
    </location>
</feature>
<dbReference type="GO" id="GO:0005524">
    <property type="term" value="F:ATP binding"/>
    <property type="evidence" value="ECO:0007669"/>
    <property type="project" value="UniProtKB-UniRule"/>
</dbReference>
<dbReference type="InterPro" id="IPR017441">
    <property type="entry name" value="Protein_kinase_ATP_BS"/>
</dbReference>
<keyword evidence="4" id="KW-0808">Transferase</keyword>
<dbReference type="OMA" id="VSCEVAI"/>
<evidence type="ECO:0000256" key="11">
    <source>
        <dbReference type="ARBA" id="ARBA00022989"/>
    </source>
</evidence>
<dbReference type="Gene3D" id="3.40.190.100">
    <property type="entry name" value="Glycine betaine-binding periplasmic protein, domain 2"/>
    <property type="match status" value="1"/>
</dbReference>
<dbReference type="PROSITE" id="PS50011">
    <property type="entry name" value="PROTEIN_KINASE_DOM"/>
    <property type="match status" value="1"/>
</dbReference>
<dbReference type="FunFam" id="3.30.200.20:FF:000593">
    <property type="entry name" value="Predicted protein"/>
    <property type="match status" value="1"/>
</dbReference>
<keyword evidence="26" id="KW-1185">Reference proteome</keyword>
<dbReference type="EnsemblMetazoa" id="XM_038214021.1">
    <property type="protein sequence ID" value="XP_038069949.1"/>
    <property type="gene ID" value="LOC119739188"/>
</dbReference>
<keyword evidence="17" id="KW-0393">Immunoglobulin domain</keyword>
<evidence type="ECO:0000256" key="16">
    <source>
        <dbReference type="ARBA" id="ARBA00023180"/>
    </source>
</evidence>
<dbReference type="SUPFAM" id="SSF53850">
    <property type="entry name" value="Periplasmic binding protein-like II"/>
    <property type="match status" value="1"/>
</dbReference>
<dbReference type="SMART" id="SM00219">
    <property type="entry name" value="TyrKc"/>
    <property type="match status" value="1"/>
</dbReference>
<keyword evidence="8 20" id="KW-0547">Nucleotide-binding</keyword>
<dbReference type="SUPFAM" id="SSF53822">
    <property type="entry name" value="Periplasmic binding protein-like I"/>
    <property type="match status" value="1"/>
</dbReference>
<evidence type="ECO:0000313" key="26">
    <source>
        <dbReference type="Proteomes" id="UP000887568"/>
    </source>
</evidence>
<dbReference type="EC" id="2.7.10.1" evidence="2"/>
<dbReference type="PANTHER" id="PTHR24416">
    <property type="entry name" value="TYROSINE-PROTEIN KINASE RECEPTOR"/>
    <property type="match status" value="1"/>
</dbReference>
<sequence length="1458" mass="161934">MATRHIVVCCGVVLVLCATLQVTSEVLQQSSRCLQNVPEVFPKQQLFVEGKARPILLDGRPGVNPSSDFTNHVVRTLAMEVLGYEDVRILSSDVDFHNSTVALQRVSGCADYNCRAVLMPNDASHATINTEVWQNNLLEMSLWLDTGTIKGNGFLGFTARYGWFISQTLVAQMWEQHQLIADHWKSLHSPTLIQQLLIPMSELRGLVVVKPSTVSSGKPQGKETRYYCERVGCVRGMYIPSDCQGMNGTSQTAECATLVAGYPDTSFDMLIGQIASLRLPVMVAWIGPEYESYVTSRAQAYLPTLFLSWSPHTLTSSGLFNRVSFPTCIEGSHSDSNSGCDFRAYPVSKLSWLPLAYSCPDLDRMITEMSFSDFEMLAILGRYYRNDGDMQEFACDWLKNNPAVWNEWVANQLNPKKKIYLGGLFPDHIPAFSGIGIGAKLAVDAVNSDSDVLTSHELELVVDGSDGSDAVASYLRLQDDKTKPITGVIGPMQSEDSKIVASIAALFKTVLISYGADSPVLSNQNLYPYFARMIPSAAEDAYALAKLFQHYNWKRYATLSDSEVSSLEVIIATETILEEQGISLVSSQSFSNPLPLNPALFFEDIKKQRTSLIIGLFSDAAARVLLCEAFKQDVTGYDGYQWFLPSLYPDHWWDTDFYNSDQQEWPESVPCRTHEMALAVAGYMSLSRMHVARGGERIIGGDTAAQWQAKYQMMVDQQGKQASDFAAYAYDAVWAFASAYETLLQESPGALSVSRQNRDTSSFMVHLSKTQFHGMTGKVVFTGSDRQGPVQISQHLPQGPKVTVPVGLYIPYVANSSEWTGTLQWNTSDIVWLNDGKIPDDGTIDEAECAVESFRAFLGVDCQSAMAILNAFLIIVVFIILIIFVVLVKKAYDRKVKKAEERVKDLGIIALGQSTLLSLDKWEILRENVILNRKLGEGAFGTVYGGEAMLNGSQWVGVAVKTLKVESTIEEKLDFLSEAEMMKRFDHKNIVQLLGVCTRREPIYTIMDFMLHGDLKTFLLARRHLVNQPHVDDSSVSPERLTSMVLDVAMGVGYLAANKYVHRDLACRNCLVDCSYTVKIADFGMTRATYDSNYYRLNREGKMPVRWMAPESVNEGIFTTKSDVWSLGIVIYEVVTFGGFPYKEFSNADVLDYIRNNNTMRPPADCSPPLAALMQRCWSIEPEERPTANDIVEILSAHRDLIHPSINEPITSILDEDPGQALATPKGTRGDSIRSDSIGVDFDTPNLSRTDQVASLGRRLRASFARNLSWNRRRSHTLHNMEMSGPERRQMSCPGLESSTQELVPSTLSVITCTTRSSLTSLDQSMRTSFRSTSAQRDSSSSSGVDCNIADSVSVEIPGRKFSLRRSATDSDILDPTDSKTSKKRVPCRQSRCQDLMLPCGVAIQIGDEMHLLPCQQKARQTKRSRSRSLGNLRSPCTPRKLFKGSCLDSGADVTSSV</sequence>
<dbReference type="FunFam" id="1.10.510.10:FF:001227">
    <property type="entry name" value="Tyrosine-protein kinase receptor"/>
    <property type="match status" value="1"/>
</dbReference>
<evidence type="ECO:0000256" key="7">
    <source>
        <dbReference type="ARBA" id="ARBA00022737"/>
    </source>
</evidence>
<evidence type="ECO:0000256" key="23">
    <source>
        <dbReference type="SAM" id="SignalP"/>
    </source>
</evidence>
<dbReference type="Gene3D" id="1.10.510.10">
    <property type="entry name" value="Transferase(Phosphotransferase) domain 1"/>
    <property type="match status" value="1"/>
</dbReference>
<dbReference type="InterPro" id="IPR000719">
    <property type="entry name" value="Prot_kinase_dom"/>
</dbReference>
<evidence type="ECO:0000256" key="15">
    <source>
        <dbReference type="ARBA" id="ARBA00023170"/>
    </source>
</evidence>
<evidence type="ECO:0000256" key="8">
    <source>
        <dbReference type="ARBA" id="ARBA00022741"/>
    </source>
</evidence>
<keyword evidence="12 22" id="KW-0472">Membrane</keyword>
<keyword evidence="16" id="KW-0325">Glycoprotein</keyword>
<comment type="subcellular location">
    <subcellularLocation>
        <location evidence="1">Membrane</location>
        <topology evidence="1">Single-pass membrane protein</topology>
    </subcellularLocation>
</comment>
<keyword evidence="10 20" id="KW-0067">ATP-binding</keyword>
<dbReference type="EnsemblMetazoa" id="XM_038214022.1">
    <property type="protein sequence ID" value="XP_038069950.1"/>
    <property type="gene ID" value="LOC119739188"/>
</dbReference>
<dbReference type="SUPFAM" id="SSF56112">
    <property type="entry name" value="Protein kinase-like (PK-like)"/>
    <property type="match status" value="1"/>
</dbReference>
<dbReference type="InterPro" id="IPR028082">
    <property type="entry name" value="Peripla_BP_I"/>
</dbReference>
<dbReference type="InterPro" id="IPR008266">
    <property type="entry name" value="Tyr_kinase_AS"/>
</dbReference>
<dbReference type="GO" id="GO:0007169">
    <property type="term" value="P:cell surface receptor protein tyrosine kinase signaling pathway"/>
    <property type="evidence" value="ECO:0007669"/>
    <property type="project" value="TreeGrafter"/>
</dbReference>
<evidence type="ECO:0000259" key="24">
    <source>
        <dbReference type="PROSITE" id="PS50011"/>
    </source>
</evidence>
<feature type="domain" description="Protein kinase" evidence="24">
    <location>
        <begin position="929"/>
        <end position="1206"/>
    </location>
</feature>
<evidence type="ECO:0000256" key="10">
    <source>
        <dbReference type="ARBA" id="ARBA00022840"/>
    </source>
</evidence>
<evidence type="ECO:0000256" key="22">
    <source>
        <dbReference type="SAM" id="Phobius"/>
    </source>
</evidence>
<dbReference type="InterPro" id="IPR001828">
    <property type="entry name" value="ANF_lig-bd_rcpt"/>
</dbReference>
<comment type="catalytic activity">
    <reaction evidence="18">
        <text>L-tyrosyl-[protein] + ATP = O-phospho-L-tyrosyl-[protein] + ADP + H(+)</text>
        <dbReference type="Rhea" id="RHEA:10596"/>
        <dbReference type="Rhea" id="RHEA-COMP:10136"/>
        <dbReference type="Rhea" id="RHEA-COMP:20101"/>
        <dbReference type="ChEBI" id="CHEBI:15378"/>
        <dbReference type="ChEBI" id="CHEBI:30616"/>
        <dbReference type="ChEBI" id="CHEBI:46858"/>
        <dbReference type="ChEBI" id="CHEBI:61978"/>
        <dbReference type="ChEBI" id="CHEBI:456216"/>
        <dbReference type="EC" id="2.7.10.1"/>
    </reaction>
</comment>
<feature type="transmembrane region" description="Helical" evidence="22">
    <location>
        <begin position="865"/>
        <end position="888"/>
    </location>
</feature>
<evidence type="ECO:0000256" key="3">
    <source>
        <dbReference type="ARBA" id="ARBA00022553"/>
    </source>
</evidence>
<keyword evidence="9" id="KW-0418">Kinase</keyword>
<dbReference type="Gene3D" id="3.40.190.10">
    <property type="entry name" value="Periplasmic binding protein-like II"/>
    <property type="match status" value="1"/>
</dbReference>
<evidence type="ECO:0000256" key="19">
    <source>
        <dbReference type="ARBA" id="ARBA00056965"/>
    </source>
</evidence>
<dbReference type="PRINTS" id="PR00109">
    <property type="entry name" value="TYRKINASE"/>
</dbReference>
<dbReference type="Gene3D" id="3.40.50.2300">
    <property type="match status" value="2"/>
</dbReference>
<dbReference type="RefSeq" id="XP_038069949.1">
    <property type="nucleotide sequence ID" value="XM_038214021.1"/>
</dbReference>
<dbReference type="Gene3D" id="3.30.200.20">
    <property type="entry name" value="Phosphorylase Kinase, domain 1"/>
    <property type="match status" value="1"/>
</dbReference>
<dbReference type="Pfam" id="PF01094">
    <property type="entry name" value="ANF_receptor"/>
    <property type="match status" value="1"/>
</dbReference>
<dbReference type="InterPro" id="IPR020635">
    <property type="entry name" value="Tyr_kinase_cat_dom"/>
</dbReference>
<evidence type="ECO:0000256" key="1">
    <source>
        <dbReference type="ARBA" id="ARBA00004167"/>
    </source>
</evidence>
<evidence type="ECO:0000256" key="20">
    <source>
        <dbReference type="PROSITE-ProRule" id="PRU10141"/>
    </source>
</evidence>
<evidence type="ECO:0000256" key="4">
    <source>
        <dbReference type="ARBA" id="ARBA00022679"/>
    </source>
</evidence>
<dbReference type="CDD" id="cd00192">
    <property type="entry name" value="PTKc"/>
    <property type="match status" value="1"/>
</dbReference>
<evidence type="ECO:0000256" key="12">
    <source>
        <dbReference type="ARBA" id="ARBA00023136"/>
    </source>
</evidence>
<feature type="compositionally biased region" description="Low complexity" evidence="21">
    <location>
        <begin position="1329"/>
        <end position="1343"/>
    </location>
</feature>
<accession>A0A914B2C7</accession>
<comment type="function">
    <text evidence="19">Receptor for basic fibroblast growth factor.</text>
</comment>
<proteinExistence type="predicted"/>
<evidence type="ECO:0000256" key="14">
    <source>
        <dbReference type="ARBA" id="ARBA00023157"/>
    </source>
</evidence>
<organism evidence="25 26">
    <name type="scientific">Patiria miniata</name>
    <name type="common">Bat star</name>
    <name type="synonym">Asterina miniata</name>
    <dbReference type="NCBI Taxonomy" id="46514"/>
    <lineage>
        <taxon>Eukaryota</taxon>
        <taxon>Metazoa</taxon>
        <taxon>Echinodermata</taxon>
        <taxon>Eleutherozoa</taxon>
        <taxon>Asterozoa</taxon>
        <taxon>Asteroidea</taxon>
        <taxon>Valvatacea</taxon>
        <taxon>Valvatida</taxon>
        <taxon>Asterinidae</taxon>
        <taxon>Patiria</taxon>
    </lineage>
</organism>
<evidence type="ECO:0000256" key="6">
    <source>
        <dbReference type="ARBA" id="ARBA00022729"/>
    </source>
</evidence>
<keyword evidence="11 22" id="KW-1133">Transmembrane helix</keyword>
<dbReference type="PANTHER" id="PTHR24416:SF489">
    <property type="entry name" value="PROTEIN KINASE DOMAIN-CONTAINING PROTEIN"/>
    <property type="match status" value="1"/>
</dbReference>
<name>A0A914B2C7_PATMI</name>
<keyword evidence="13" id="KW-0829">Tyrosine-protein kinase</keyword>
<keyword evidence="5 22" id="KW-0812">Transmembrane</keyword>
<feature type="chain" id="PRO_5038275729" description="receptor protein-tyrosine kinase" evidence="23">
    <location>
        <begin position="25"/>
        <end position="1458"/>
    </location>
</feature>